<evidence type="ECO:0000256" key="4">
    <source>
        <dbReference type="PIRNR" id="PIRNR016020"/>
    </source>
</evidence>
<evidence type="ECO:0000256" key="1">
    <source>
        <dbReference type="ARBA" id="ARBA00001096"/>
    </source>
</evidence>
<organism evidence="6 7">
    <name type="scientific">Pragia fontium DSM 5563 = ATCC 49100</name>
    <dbReference type="NCBI Taxonomy" id="1122977"/>
    <lineage>
        <taxon>Bacteria</taxon>
        <taxon>Pseudomonadati</taxon>
        <taxon>Pseudomonadota</taxon>
        <taxon>Gammaproteobacteria</taxon>
        <taxon>Enterobacterales</taxon>
        <taxon>Budviciaceae</taxon>
        <taxon>Pragia</taxon>
    </lineage>
</organism>
<dbReference type="PANTHER" id="PTHR11122:SF13">
    <property type="entry name" value="GLUCOSE-6-PHOSPHATE 1-EPIMERASE"/>
    <property type="match status" value="1"/>
</dbReference>
<dbReference type="InterPro" id="IPR008183">
    <property type="entry name" value="Aldose_1/G6P_1-epimerase"/>
</dbReference>
<evidence type="ECO:0000313" key="7">
    <source>
        <dbReference type="Proteomes" id="UP000226420"/>
    </source>
</evidence>
<dbReference type="EC" id="5.1.3.15" evidence="4"/>
<comment type="similarity">
    <text evidence="2 4">Belongs to the glucose-6-phosphate 1-epimerase family.</text>
</comment>
<dbReference type="InterPro" id="IPR011013">
    <property type="entry name" value="Gal_mutarotase_sf_dom"/>
</dbReference>
<dbReference type="Pfam" id="PF01263">
    <property type="entry name" value="Aldose_epim"/>
    <property type="match status" value="1"/>
</dbReference>
<dbReference type="Proteomes" id="UP000226420">
    <property type="component" value="Unassembled WGS sequence"/>
</dbReference>
<dbReference type="GO" id="GO:0030246">
    <property type="term" value="F:carbohydrate binding"/>
    <property type="evidence" value="ECO:0007669"/>
    <property type="project" value="UniProtKB-UniRule"/>
</dbReference>
<dbReference type="Gene3D" id="2.70.98.10">
    <property type="match status" value="1"/>
</dbReference>
<dbReference type="GO" id="GO:0005737">
    <property type="term" value="C:cytoplasm"/>
    <property type="evidence" value="ECO:0007669"/>
    <property type="project" value="TreeGrafter"/>
</dbReference>
<reference evidence="6 7" key="1">
    <citation type="submission" date="2016-10" db="EMBL/GenBank/DDBJ databases">
        <authorList>
            <person name="Varghese N."/>
            <person name="Submissions S."/>
        </authorList>
    </citation>
    <scope>NUCLEOTIDE SEQUENCE [LARGE SCALE GENOMIC DNA]</scope>
    <source>
        <strain evidence="6 7">DSM 5563</strain>
    </source>
</reference>
<dbReference type="CDD" id="cd09020">
    <property type="entry name" value="D-hex-6-P-epi_like"/>
    <property type="match status" value="1"/>
</dbReference>
<feature type="active site" evidence="5">
    <location>
        <position position="263"/>
    </location>
</feature>
<dbReference type="InterPro" id="IPR025532">
    <property type="entry name" value="G6P_1-epimerase"/>
</dbReference>
<protein>
    <recommendedName>
        <fullName evidence="4">Putative glucose-6-phosphate 1-epimerase</fullName>
        <ecNumber evidence="4">5.1.3.15</ecNumber>
    </recommendedName>
</protein>
<evidence type="ECO:0000313" key="6">
    <source>
        <dbReference type="EMBL" id="SFD12821.1"/>
    </source>
</evidence>
<evidence type="ECO:0000256" key="3">
    <source>
        <dbReference type="ARBA" id="ARBA00023235"/>
    </source>
</evidence>
<proteinExistence type="inferred from homology"/>
<dbReference type="GO" id="GO:0005975">
    <property type="term" value="P:carbohydrate metabolic process"/>
    <property type="evidence" value="ECO:0007669"/>
    <property type="project" value="InterPro"/>
</dbReference>
<keyword evidence="3 4" id="KW-0413">Isomerase</keyword>
<dbReference type="EMBL" id="FOLW01000008">
    <property type="protein sequence ID" value="SFD12821.1"/>
    <property type="molecule type" value="Genomic_DNA"/>
</dbReference>
<evidence type="ECO:0000256" key="5">
    <source>
        <dbReference type="PIRSR" id="PIRSR016020-1"/>
    </source>
</evidence>
<evidence type="ECO:0000256" key="2">
    <source>
        <dbReference type="ARBA" id="ARBA00005866"/>
    </source>
</evidence>
<comment type="caution">
    <text evidence="6">The sequence shown here is derived from an EMBL/GenBank/DDBJ whole genome shotgun (WGS) entry which is preliminary data.</text>
</comment>
<gene>
    <name evidence="6" type="ORF">SAMN02745723_10899</name>
</gene>
<dbReference type="GO" id="GO:0047938">
    <property type="term" value="F:glucose-6-phosphate 1-epimerase activity"/>
    <property type="evidence" value="ECO:0007669"/>
    <property type="project" value="UniProtKB-UniRule"/>
</dbReference>
<accession>A0AAJ4WC15</accession>
<dbReference type="PANTHER" id="PTHR11122">
    <property type="entry name" value="APOSPORY-ASSOCIATED PROTEIN C-RELATED"/>
    <property type="match status" value="1"/>
</dbReference>
<sequence length="290" mass="32156">MSDSLFSLPIEQQLTPSLTLRKKDDLSIIVINHPKATAAIALQGAHLLSWQPKGEMPVIWLSQSSQFKTGAAIRGGVPICWPWFGKAGTPSHGFARNELWQLTEHSENEDGVWLTFSLEDNPHTRQIWPYAFRLIARIKINTTCEIELESHGDYPVTCALHTYLNIADISQVNVSGLGGHYMDKVIGGEHDSTEKALTFNGPIDRIYTQPESVSLIQDPVAGRSIEIHHRNATDVVTWNPGAEGASGMSDMENDGYKTMVCVETASVSNPVDVRNDRPQRLSSIILCRRN</sequence>
<feature type="active site" evidence="5">
    <location>
        <position position="161"/>
    </location>
</feature>
<name>A0AAJ4WC15_9GAMM</name>
<dbReference type="RefSeq" id="WP_074823721.1">
    <property type="nucleotide sequence ID" value="NZ_FOLW01000008.1"/>
</dbReference>
<dbReference type="PIRSF" id="PIRSF016020">
    <property type="entry name" value="PHexose_mutarotase"/>
    <property type="match status" value="1"/>
</dbReference>
<dbReference type="InterPro" id="IPR014718">
    <property type="entry name" value="GH-type_carb-bd"/>
</dbReference>
<dbReference type="SUPFAM" id="SSF74650">
    <property type="entry name" value="Galactose mutarotase-like"/>
    <property type="match status" value="1"/>
</dbReference>
<comment type="catalytic activity">
    <reaction evidence="1">
        <text>alpha-D-glucose 6-phosphate = beta-D-glucose 6-phosphate</text>
        <dbReference type="Rhea" id="RHEA:16249"/>
        <dbReference type="ChEBI" id="CHEBI:58225"/>
        <dbReference type="ChEBI" id="CHEBI:58247"/>
        <dbReference type="EC" id="5.1.3.15"/>
    </reaction>
</comment>
<dbReference type="AlphaFoldDB" id="A0AAJ4WC15"/>